<dbReference type="NCBIfam" id="NF001138">
    <property type="entry name" value="PRK00143.1"/>
    <property type="match status" value="1"/>
</dbReference>
<dbReference type="HAMAP" id="MF_00144">
    <property type="entry name" value="tRNA_thiouridyl_MnmA"/>
    <property type="match status" value="1"/>
</dbReference>
<evidence type="ECO:0000313" key="15">
    <source>
        <dbReference type="Proteomes" id="UP001258017"/>
    </source>
</evidence>
<evidence type="ECO:0000259" key="13">
    <source>
        <dbReference type="Pfam" id="PF20259"/>
    </source>
</evidence>
<keyword evidence="6" id="KW-0819">tRNA processing</keyword>
<comment type="similarity">
    <text evidence="2">Belongs to the MnmA/TRMU family.</text>
</comment>
<dbReference type="Pfam" id="PF03054">
    <property type="entry name" value="tRNA_Me_trans"/>
    <property type="match status" value="1"/>
</dbReference>
<dbReference type="EC" id="2.8.1.14" evidence="3"/>
<dbReference type="GO" id="GO:0005739">
    <property type="term" value="C:mitochondrion"/>
    <property type="evidence" value="ECO:0007669"/>
    <property type="project" value="TreeGrafter"/>
</dbReference>
<comment type="caution">
    <text evidence="14">The sequence shown here is derived from an EMBL/GenBank/DDBJ whole genome shotgun (WGS) entry which is preliminary data.</text>
</comment>
<sequence length="380" mass="43053">MFKNIVVGISGGVDSAVTALLLKRKGFNVTGVFMKNWDIVDETGVCTTEKDYEDAKKVCEKLDIPLVKVNFVKEYWNHVFSNLVEKYQSGYTPNPDILCNKNIKFDKFVHLAHTKFRADAVATGHYVRTSFGPYLEHFKPDSMISSRLSQHSLRRCMFPLGEYVKDDVKRIAREAGLNAIAAKKESMGICFVGKREFQHFISEYIESKSGDFVDLDSGKVVGKHQGIHCWTIGQRCRVSGSSCAYFVFHKDHQTNIITVVKGTNHPALYSDLLLTQNPHWITHEPQQLIDSKSILNCSFRFQHRNPLIACKVFKTRNNQLIIQLSQPLRAITKGQYAVLYSDQICLGGAEILCPGPSYFVLDKQLNLNALQNKNYSKGNM</sequence>
<dbReference type="GO" id="GO:0000049">
    <property type="term" value="F:tRNA binding"/>
    <property type="evidence" value="ECO:0007669"/>
    <property type="project" value="UniProtKB-KW"/>
</dbReference>
<keyword evidence="9" id="KW-0694">RNA-binding</keyword>
<dbReference type="FunFam" id="2.30.30.280:FF:000001">
    <property type="entry name" value="tRNA-specific 2-thiouridylase MnmA"/>
    <property type="match status" value="1"/>
</dbReference>
<dbReference type="EMBL" id="JAIFRP010004408">
    <property type="protein sequence ID" value="KAK2576050.1"/>
    <property type="molecule type" value="Genomic_DNA"/>
</dbReference>
<keyword evidence="8" id="KW-0067">ATP-binding</keyword>
<name>A0AAD9VJI7_9HYME</name>
<evidence type="ECO:0000259" key="12">
    <source>
        <dbReference type="Pfam" id="PF20258"/>
    </source>
</evidence>
<dbReference type="Proteomes" id="UP001258017">
    <property type="component" value="Unassembled WGS sequence"/>
</dbReference>
<dbReference type="GO" id="GO:0061708">
    <property type="term" value="F:tRNA-5-taurinomethyluridine 2-sulfurtransferase"/>
    <property type="evidence" value="ECO:0007669"/>
    <property type="project" value="UniProtKB-EC"/>
</dbReference>
<evidence type="ECO:0000256" key="11">
    <source>
        <dbReference type="ARBA" id="ARBA00049564"/>
    </source>
</evidence>
<evidence type="ECO:0000256" key="5">
    <source>
        <dbReference type="ARBA" id="ARBA00022679"/>
    </source>
</evidence>
<dbReference type="SUPFAM" id="SSF52402">
    <property type="entry name" value="Adenine nucleotide alpha hydrolases-like"/>
    <property type="match status" value="1"/>
</dbReference>
<dbReference type="InterPro" id="IPR023382">
    <property type="entry name" value="MnmA-like_central_sf"/>
</dbReference>
<comment type="function">
    <text evidence="1">Catalyzes the 2-thiolation of uridine at the wobble position (U34) of mitochondrial tRNA(Lys), tRNA(Glu) and tRNA(Gln). Required for the formation of 5-taurinomethyl-2-thiouridine (tm5s2U) of mitochondrial tRNA(Lys), tRNA(Glu), and tRNA(Gln) at the wobble position. ATP is required to activate the C2 atom of the wobble base.</text>
</comment>
<dbReference type="PANTHER" id="PTHR11933:SF5">
    <property type="entry name" value="MITOCHONDRIAL TRNA-SPECIFIC 2-THIOURIDYLASE 1"/>
    <property type="match status" value="1"/>
</dbReference>
<evidence type="ECO:0000256" key="6">
    <source>
        <dbReference type="ARBA" id="ARBA00022694"/>
    </source>
</evidence>
<dbReference type="Pfam" id="PF20259">
    <property type="entry name" value="tRNA_Me_trans_M"/>
    <property type="match status" value="1"/>
</dbReference>
<feature type="domain" description="tRNA-specific 2-thiouridylase MnmA-like central" evidence="13">
    <location>
        <begin position="198"/>
        <end position="260"/>
    </location>
</feature>
<evidence type="ECO:0000256" key="9">
    <source>
        <dbReference type="ARBA" id="ARBA00022884"/>
    </source>
</evidence>
<evidence type="ECO:0000256" key="10">
    <source>
        <dbReference type="ARBA" id="ARBA00023157"/>
    </source>
</evidence>
<accession>A0AAD9VJI7</accession>
<dbReference type="InterPro" id="IPR014729">
    <property type="entry name" value="Rossmann-like_a/b/a_fold"/>
</dbReference>
<dbReference type="Gene3D" id="3.40.50.620">
    <property type="entry name" value="HUPs"/>
    <property type="match status" value="1"/>
</dbReference>
<protein>
    <recommendedName>
        <fullName evidence="3">tRNA-5-taurinomethyluridine 2-sulfurtransferase</fullName>
        <ecNumber evidence="3">2.8.1.14</ecNumber>
    </recommendedName>
</protein>
<dbReference type="Pfam" id="PF20258">
    <property type="entry name" value="tRNA_Me_trans_C"/>
    <property type="match status" value="1"/>
</dbReference>
<dbReference type="PANTHER" id="PTHR11933">
    <property type="entry name" value="TRNA 5-METHYLAMINOMETHYL-2-THIOURIDYLATE -METHYLTRANSFERASE"/>
    <property type="match status" value="1"/>
</dbReference>
<dbReference type="Gene3D" id="2.30.30.280">
    <property type="entry name" value="Adenine nucleotide alpha hydrolases-like domains"/>
    <property type="match status" value="1"/>
</dbReference>
<dbReference type="InterPro" id="IPR046885">
    <property type="entry name" value="MnmA-like_C"/>
</dbReference>
<dbReference type="InterPro" id="IPR046884">
    <property type="entry name" value="MnmA-like_central"/>
</dbReference>
<dbReference type="CDD" id="cd01998">
    <property type="entry name" value="MnmA_TRMU-like"/>
    <property type="match status" value="1"/>
</dbReference>
<dbReference type="Gene3D" id="2.40.30.10">
    <property type="entry name" value="Translation factors"/>
    <property type="match status" value="1"/>
</dbReference>
<evidence type="ECO:0000256" key="2">
    <source>
        <dbReference type="ARBA" id="ARBA00006191"/>
    </source>
</evidence>
<keyword evidence="7" id="KW-0547">Nucleotide-binding</keyword>
<evidence type="ECO:0000256" key="3">
    <source>
        <dbReference type="ARBA" id="ARBA00011953"/>
    </source>
</evidence>
<proteinExistence type="inferred from homology"/>
<dbReference type="NCBIfam" id="TIGR00420">
    <property type="entry name" value="trmU"/>
    <property type="match status" value="1"/>
</dbReference>
<comment type="catalytic activity">
    <reaction evidence="11">
        <text>5-taurinomethyluridine(34) in tRNA + S-sulfanyl-L-cysteinyl-[protein] + AH2 + ATP = 5-taurinomethyl-2-thiouridine(34) in tRNA + L-cysteinyl-[protein] + A + AMP + diphosphate + H(+)</text>
        <dbReference type="Rhea" id="RHEA:47040"/>
        <dbReference type="Rhea" id="RHEA-COMP:10131"/>
        <dbReference type="Rhea" id="RHEA-COMP:11726"/>
        <dbReference type="Rhea" id="RHEA-COMP:11732"/>
        <dbReference type="Rhea" id="RHEA-COMP:11733"/>
        <dbReference type="ChEBI" id="CHEBI:13193"/>
        <dbReference type="ChEBI" id="CHEBI:15378"/>
        <dbReference type="ChEBI" id="CHEBI:17499"/>
        <dbReference type="ChEBI" id="CHEBI:29950"/>
        <dbReference type="ChEBI" id="CHEBI:30616"/>
        <dbReference type="ChEBI" id="CHEBI:33019"/>
        <dbReference type="ChEBI" id="CHEBI:61963"/>
        <dbReference type="ChEBI" id="CHEBI:87171"/>
        <dbReference type="ChEBI" id="CHEBI:87172"/>
        <dbReference type="ChEBI" id="CHEBI:456215"/>
        <dbReference type="EC" id="2.8.1.14"/>
    </reaction>
</comment>
<evidence type="ECO:0000256" key="1">
    <source>
        <dbReference type="ARBA" id="ARBA00003986"/>
    </source>
</evidence>
<dbReference type="GO" id="GO:0005524">
    <property type="term" value="F:ATP binding"/>
    <property type="evidence" value="ECO:0007669"/>
    <property type="project" value="UniProtKB-KW"/>
</dbReference>
<evidence type="ECO:0000256" key="4">
    <source>
        <dbReference type="ARBA" id="ARBA00022555"/>
    </source>
</evidence>
<reference evidence="14" key="2">
    <citation type="journal article" date="2023" name="Commun. Biol.">
        <title>Intrasexual cuticular hydrocarbon dimorphism in a wasp sheds light on hydrocarbon biosynthesis genes in Hymenoptera.</title>
        <authorList>
            <person name="Moris V.C."/>
            <person name="Podsiadlowski L."/>
            <person name="Martin S."/>
            <person name="Oeyen J.P."/>
            <person name="Donath A."/>
            <person name="Petersen M."/>
            <person name="Wilbrandt J."/>
            <person name="Misof B."/>
            <person name="Liedtke D."/>
            <person name="Thamm M."/>
            <person name="Scheiner R."/>
            <person name="Schmitt T."/>
            <person name="Niehuis O."/>
        </authorList>
    </citation>
    <scope>NUCLEOTIDE SEQUENCE</scope>
    <source>
        <strain evidence="14">GBR_01_08_01A</strain>
    </source>
</reference>
<keyword evidence="5" id="KW-0808">Transferase</keyword>
<keyword evidence="4" id="KW-0820">tRNA-binding</keyword>
<keyword evidence="10" id="KW-1015">Disulfide bond</keyword>
<gene>
    <name evidence="14" type="ORF">KPH14_007391</name>
</gene>
<keyword evidence="15" id="KW-1185">Reference proteome</keyword>
<evidence type="ECO:0000256" key="7">
    <source>
        <dbReference type="ARBA" id="ARBA00022741"/>
    </source>
</evidence>
<organism evidence="14 15">
    <name type="scientific">Odynerus spinipes</name>
    <dbReference type="NCBI Taxonomy" id="1348599"/>
    <lineage>
        <taxon>Eukaryota</taxon>
        <taxon>Metazoa</taxon>
        <taxon>Ecdysozoa</taxon>
        <taxon>Arthropoda</taxon>
        <taxon>Hexapoda</taxon>
        <taxon>Insecta</taxon>
        <taxon>Pterygota</taxon>
        <taxon>Neoptera</taxon>
        <taxon>Endopterygota</taxon>
        <taxon>Hymenoptera</taxon>
        <taxon>Apocrita</taxon>
        <taxon>Aculeata</taxon>
        <taxon>Vespoidea</taxon>
        <taxon>Vespidae</taxon>
        <taxon>Eumeninae</taxon>
        <taxon>Odynerus</taxon>
    </lineage>
</organism>
<reference evidence="14" key="1">
    <citation type="submission" date="2021-08" db="EMBL/GenBank/DDBJ databases">
        <authorList>
            <person name="Misof B."/>
            <person name="Oliver O."/>
            <person name="Podsiadlowski L."/>
            <person name="Donath A."/>
            <person name="Peters R."/>
            <person name="Mayer C."/>
            <person name="Rust J."/>
            <person name="Gunkel S."/>
            <person name="Lesny P."/>
            <person name="Martin S."/>
            <person name="Oeyen J.P."/>
            <person name="Petersen M."/>
            <person name="Panagiotis P."/>
            <person name="Wilbrandt J."/>
            <person name="Tanja T."/>
        </authorList>
    </citation>
    <scope>NUCLEOTIDE SEQUENCE</scope>
    <source>
        <strain evidence="14">GBR_01_08_01A</strain>
        <tissue evidence="14">Thorax + abdomen</tissue>
    </source>
</reference>
<evidence type="ECO:0000313" key="14">
    <source>
        <dbReference type="EMBL" id="KAK2576050.1"/>
    </source>
</evidence>
<evidence type="ECO:0000256" key="8">
    <source>
        <dbReference type="ARBA" id="ARBA00022840"/>
    </source>
</evidence>
<dbReference type="AlphaFoldDB" id="A0AAD9VJI7"/>
<dbReference type="InterPro" id="IPR004506">
    <property type="entry name" value="MnmA-like"/>
</dbReference>
<dbReference type="GO" id="GO:0002143">
    <property type="term" value="P:tRNA wobble position uridine thiolation"/>
    <property type="evidence" value="ECO:0007669"/>
    <property type="project" value="TreeGrafter"/>
</dbReference>
<feature type="domain" description="tRNA-specific 2-thiouridylase MnmA-like C-terminal" evidence="12">
    <location>
        <begin position="271"/>
        <end position="351"/>
    </location>
</feature>